<evidence type="ECO:0000313" key="5">
    <source>
        <dbReference type="Proteomes" id="UP000653343"/>
    </source>
</evidence>
<feature type="compositionally biased region" description="Low complexity" evidence="2">
    <location>
        <begin position="354"/>
        <end position="373"/>
    </location>
</feature>
<dbReference type="RefSeq" id="WP_189355705.1">
    <property type="nucleotide sequence ID" value="NZ_BMYU01000001.1"/>
</dbReference>
<evidence type="ECO:0000256" key="3">
    <source>
        <dbReference type="SAM" id="SignalP"/>
    </source>
</evidence>
<feature type="region of interest" description="Disordered" evidence="2">
    <location>
        <begin position="331"/>
        <end position="374"/>
    </location>
</feature>
<comment type="caution">
    <text evidence="4">The sequence shown here is derived from an EMBL/GenBank/DDBJ whole genome shotgun (WGS) entry which is preliminary data.</text>
</comment>
<gene>
    <name evidence="4" type="ORF">GCM10010946_08080</name>
</gene>
<dbReference type="PANTHER" id="PTHR43215">
    <property type="entry name" value="RADIAL SPOKE HEAD 1 HOMOLOG"/>
    <property type="match status" value="1"/>
</dbReference>
<proteinExistence type="predicted"/>
<feature type="signal peptide" evidence="3">
    <location>
        <begin position="1"/>
        <end position="30"/>
    </location>
</feature>
<evidence type="ECO:0008006" key="6">
    <source>
        <dbReference type="Google" id="ProtNLM"/>
    </source>
</evidence>
<evidence type="ECO:0000256" key="1">
    <source>
        <dbReference type="ARBA" id="ARBA00022737"/>
    </source>
</evidence>
<dbReference type="Gene3D" id="2.20.110.10">
    <property type="entry name" value="Histone H3 K4-specific methyltransferase SET7/9 N-terminal domain"/>
    <property type="match status" value="6"/>
</dbReference>
<evidence type="ECO:0000256" key="2">
    <source>
        <dbReference type="SAM" id="MobiDB-lite"/>
    </source>
</evidence>
<dbReference type="PANTHER" id="PTHR43215:SF14">
    <property type="entry name" value="RADIAL SPOKE HEAD 1 HOMOLOG"/>
    <property type="match status" value="1"/>
</dbReference>
<organism evidence="4 5">
    <name type="scientific">Undibacterium squillarum</name>
    <dbReference type="NCBI Taxonomy" id="1131567"/>
    <lineage>
        <taxon>Bacteria</taxon>
        <taxon>Pseudomonadati</taxon>
        <taxon>Pseudomonadota</taxon>
        <taxon>Betaproteobacteria</taxon>
        <taxon>Burkholderiales</taxon>
        <taxon>Oxalobacteraceae</taxon>
        <taxon>Undibacterium</taxon>
    </lineage>
</organism>
<dbReference type="SUPFAM" id="SSF82185">
    <property type="entry name" value="Histone H3 K4-specific methyltransferase SET7/9 N-terminal domain"/>
    <property type="match status" value="2"/>
</dbReference>
<reference evidence="5" key="1">
    <citation type="journal article" date="2019" name="Int. J. Syst. Evol. Microbiol.">
        <title>The Global Catalogue of Microorganisms (GCM) 10K type strain sequencing project: providing services to taxonomists for standard genome sequencing and annotation.</title>
        <authorList>
            <consortium name="The Broad Institute Genomics Platform"/>
            <consortium name="The Broad Institute Genome Sequencing Center for Infectious Disease"/>
            <person name="Wu L."/>
            <person name="Ma J."/>
        </authorList>
    </citation>
    <scope>NUCLEOTIDE SEQUENCE [LARGE SCALE GENOMIC DNA]</scope>
    <source>
        <strain evidence="5">KCTC 23917</strain>
    </source>
</reference>
<dbReference type="EMBL" id="BMYU01000001">
    <property type="protein sequence ID" value="GGX33077.1"/>
    <property type="molecule type" value="Genomic_DNA"/>
</dbReference>
<protein>
    <recommendedName>
        <fullName evidence="6">MORN repeat protein</fullName>
    </recommendedName>
</protein>
<evidence type="ECO:0000313" key="4">
    <source>
        <dbReference type="EMBL" id="GGX33077.1"/>
    </source>
</evidence>
<dbReference type="Proteomes" id="UP000653343">
    <property type="component" value="Unassembled WGS sequence"/>
</dbReference>
<feature type="chain" id="PRO_5046970422" description="MORN repeat protein" evidence="3">
    <location>
        <begin position="31"/>
        <end position="565"/>
    </location>
</feature>
<dbReference type="Pfam" id="PF02493">
    <property type="entry name" value="MORN"/>
    <property type="match status" value="12"/>
</dbReference>
<keyword evidence="3" id="KW-0732">Signal</keyword>
<dbReference type="SMART" id="SM00698">
    <property type="entry name" value="MORN"/>
    <property type="match status" value="12"/>
</dbReference>
<sequence length="565" mass="62980">MKKNKIQTIARSVQAATLLALALQTPLAVSQQTQPYSVQYPNGATYQGEAIGTTLHGRGVMTWPSGERYEGEFSQGKRNGRGRYSWPDGNVYDGIFVNGEKHGKGIYSWANGNRYEGDFVNDQRTGQGKFVWANGDVYEGDFVNGKKHGRGALLWASGMRYEGPFVEDARTGQGSLRWPDGNRYSGDFVDGERTGQGIFVTADGNRYEGSFVKGQQQGEGTFIWKDGSRYQGMFVASKRHGQGSYTWADGSQYTGDFVENERTGNGVFSTTAGYFYQGGFLNGKQHGAGIEKLPNGTQYQGQFSEGKRHGEGISTDNTGRQTAQVWNMGNLVSPPPLTSADAPKPEPEARSKAAKGTPAKTGANVNAKAAPAARDPEMAQLEAAVKEFDAGRYPVAAKQYRQILQANPNNALAWLFLAQAQEKMDEKMPAQKSYRRVLSLQQEGPAADAARQALERFEQEQARAEAGLLARFYFDYPFEPPGRRDWRLVKPDRWLEVYPDGRFEAFRVTEVAQLGSCLGMLTQKENEESFEVFIPFDGCDKMWLRFRRGQGEWQWLGEMKEVQWR</sequence>
<name>A0ABQ2XT72_9BURK</name>
<dbReference type="SUPFAM" id="SSF48452">
    <property type="entry name" value="TPR-like"/>
    <property type="match status" value="1"/>
</dbReference>
<dbReference type="InterPro" id="IPR011990">
    <property type="entry name" value="TPR-like_helical_dom_sf"/>
</dbReference>
<keyword evidence="5" id="KW-1185">Reference proteome</keyword>
<dbReference type="InterPro" id="IPR003409">
    <property type="entry name" value="MORN"/>
</dbReference>
<keyword evidence="1" id="KW-0677">Repeat</keyword>
<dbReference type="Gene3D" id="1.25.40.10">
    <property type="entry name" value="Tetratricopeptide repeat domain"/>
    <property type="match status" value="1"/>
</dbReference>
<accession>A0ABQ2XT72</accession>